<proteinExistence type="predicted"/>
<comment type="caution">
    <text evidence="2">The sequence shown here is derived from an EMBL/GenBank/DDBJ whole genome shotgun (WGS) entry which is preliminary data.</text>
</comment>
<dbReference type="Proteomes" id="UP000295066">
    <property type="component" value="Unassembled WGS sequence"/>
</dbReference>
<keyword evidence="3" id="KW-1185">Reference proteome</keyword>
<reference evidence="2 3" key="1">
    <citation type="submission" date="2019-03" db="EMBL/GenBank/DDBJ databases">
        <title>Genomic Encyclopedia of Type Strains, Phase IV (KMG-IV): sequencing the most valuable type-strain genomes for metagenomic binning, comparative biology and taxonomic classification.</title>
        <authorList>
            <person name="Goeker M."/>
        </authorList>
    </citation>
    <scope>NUCLEOTIDE SEQUENCE [LARGE SCALE GENOMIC DNA]</scope>
    <source>
        <strain evidence="2 3">DSM 25964</strain>
    </source>
</reference>
<dbReference type="InterPro" id="IPR036105">
    <property type="entry name" value="DiNase_FeMo-co_biosyn_sf"/>
</dbReference>
<accession>A0A4R8M2Z3</accession>
<dbReference type="InterPro" id="IPR003731">
    <property type="entry name" value="Di-Nase_FeMo-co_biosynth"/>
</dbReference>
<dbReference type="Pfam" id="PF02579">
    <property type="entry name" value="Nitro_FeMo-Co"/>
    <property type="match status" value="1"/>
</dbReference>
<dbReference type="PANTHER" id="PTHR33937">
    <property type="entry name" value="IRON-MOLYBDENUM PROTEIN-RELATED-RELATED"/>
    <property type="match status" value="1"/>
</dbReference>
<dbReference type="OrthoDB" id="280278at2"/>
<feature type="domain" description="Dinitrogenase iron-molybdenum cofactor biosynthesis" evidence="1">
    <location>
        <begin position="9"/>
        <end position="99"/>
    </location>
</feature>
<dbReference type="PANTHER" id="PTHR33937:SF2">
    <property type="entry name" value="DINITROGENASE IRON-MOLYBDENUM COFACTOR BIOSYNTHESIS DOMAIN-CONTAINING PROTEIN"/>
    <property type="match status" value="1"/>
</dbReference>
<evidence type="ECO:0000259" key="1">
    <source>
        <dbReference type="Pfam" id="PF02579"/>
    </source>
</evidence>
<sequence>MTKAAIALDGNIISEHFGKVREFLFVTFEDGKELSREVIPAPSADHAPGVFPNWVKSMGADVVMAGGMGVKAKQFFQALGVRVLTVPSMDAEEGVKALLAGAVRTVETDCGHGADQDCSHESGHDCGK</sequence>
<dbReference type="InterPro" id="IPR033913">
    <property type="entry name" value="MTH1175_dom"/>
</dbReference>
<evidence type="ECO:0000313" key="3">
    <source>
        <dbReference type="Proteomes" id="UP000295066"/>
    </source>
</evidence>
<dbReference type="EMBL" id="SORI01000012">
    <property type="protein sequence ID" value="TDY59509.1"/>
    <property type="molecule type" value="Genomic_DNA"/>
</dbReference>
<dbReference type="Gene3D" id="3.30.420.130">
    <property type="entry name" value="Dinitrogenase iron-molybdenum cofactor biosynthesis domain"/>
    <property type="match status" value="1"/>
</dbReference>
<gene>
    <name evidence="2" type="ORF">C8D99_11216</name>
</gene>
<name>A0A4R8M2Z3_9BACT</name>
<dbReference type="SUPFAM" id="SSF53146">
    <property type="entry name" value="Nitrogenase accessory factor-like"/>
    <property type="match status" value="1"/>
</dbReference>
<evidence type="ECO:0000313" key="2">
    <source>
        <dbReference type="EMBL" id="TDY59509.1"/>
    </source>
</evidence>
<dbReference type="CDD" id="cd00851">
    <property type="entry name" value="MTH1175"/>
    <property type="match status" value="1"/>
</dbReference>
<protein>
    <submittedName>
        <fullName evidence="2">Putative Fe-Mo cluster-binding NifX family protein</fullName>
    </submittedName>
</protein>
<organism evidence="2 3">
    <name type="scientific">Aminivibrio pyruvatiphilus</name>
    <dbReference type="NCBI Taxonomy" id="1005740"/>
    <lineage>
        <taxon>Bacteria</taxon>
        <taxon>Thermotogati</taxon>
        <taxon>Synergistota</taxon>
        <taxon>Synergistia</taxon>
        <taxon>Synergistales</taxon>
        <taxon>Aminobacteriaceae</taxon>
        <taxon>Aminivibrio</taxon>
    </lineage>
</organism>
<dbReference type="RefSeq" id="WP_133957904.1">
    <property type="nucleotide sequence ID" value="NZ_SORI01000012.1"/>
</dbReference>
<dbReference type="InterPro" id="IPR051840">
    <property type="entry name" value="NifX/NifY_domain"/>
</dbReference>
<dbReference type="AlphaFoldDB" id="A0A4R8M2Z3"/>